<dbReference type="InParanoid" id="A0A6P8IXL3"/>
<organism evidence="4 5">
    <name type="scientific">Actinia tenebrosa</name>
    <name type="common">Australian red waratah sea anemone</name>
    <dbReference type="NCBI Taxonomy" id="6105"/>
    <lineage>
        <taxon>Eukaryota</taxon>
        <taxon>Metazoa</taxon>
        <taxon>Cnidaria</taxon>
        <taxon>Anthozoa</taxon>
        <taxon>Hexacorallia</taxon>
        <taxon>Actiniaria</taxon>
        <taxon>Actiniidae</taxon>
        <taxon>Actinia</taxon>
    </lineage>
</organism>
<dbReference type="Proteomes" id="UP000515163">
    <property type="component" value="Unplaced"/>
</dbReference>
<evidence type="ECO:0000313" key="4">
    <source>
        <dbReference type="Proteomes" id="UP000515163"/>
    </source>
</evidence>
<dbReference type="AlphaFoldDB" id="A0A6P8IXL3"/>
<evidence type="ECO:0000256" key="1">
    <source>
        <dbReference type="PROSITE-ProRule" id="PRU00779"/>
    </source>
</evidence>
<reference evidence="5" key="1">
    <citation type="submission" date="2025-08" db="UniProtKB">
        <authorList>
            <consortium name="RefSeq"/>
        </authorList>
    </citation>
    <scope>IDENTIFICATION</scope>
</reference>
<evidence type="ECO:0000259" key="3">
    <source>
        <dbReference type="PROSITE" id="PS51448"/>
    </source>
</evidence>
<gene>
    <name evidence="5" type="primary">LOC116306020</name>
</gene>
<dbReference type="RefSeq" id="XP_031571909.1">
    <property type="nucleotide sequence ID" value="XM_031716049.1"/>
</dbReference>
<feature type="signal peptide" evidence="2">
    <location>
        <begin position="1"/>
        <end position="21"/>
    </location>
</feature>
<keyword evidence="2" id="KW-0732">Signal</keyword>
<proteinExistence type="predicted"/>
<dbReference type="GeneID" id="116306020"/>
<dbReference type="PROSITE" id="PS51448">
    <property type="entry name" value="P_TREFOIL_2"/>
    <property type="match status" value="1"/>
</dbReference>
<accession>A0A6P8IXL3</accession>
<comment type="caution">
    <text evidence="1">Lacks conserved residue(s) required for the propagation of feature annotation.</text>
</comment>
<dbReference type="InterPro" id="IPR000519">
    <property type="entry name" value="P_trefoil_dom"/>
</dbReference>
<dbReference type="SUPFAM" id="SSF50405">
    <property type="entry name" value="Actin-crosslinking proteins"/>
    <property type="match status" value="1"/>
</dbReference>
<protein>
    <submittedName>
        <fullName evidence="5">Uncharacterized protein LOC116306020</fullName>
    </submittedName>
</protein>
<dbReference type="OrthoDB" id="5945814at2759"/>
<feature type="domain" description="P-type" evidence="3">
    <location>
        <begin position="272"/>
        <end position="311"/>
    </location>
</feature>
<evidence type="ECO:0000256" key="2">
    <source>
        <dbReference type="SAM" id="SignalP"/>
    </source>
</evidence>
<feature type="chain" id="PRO_5027843820" evidence="2">
    <location>
        <begin position="22"/>
        <end position="311"/>
    </location>
</feature>
<keyword evidence="4" id="KW-1185">Reference proteome</keyword>
<evidence type="ECO:0000313" key="5">
    <source>
        <dbReference type="RefSeq" id="XP_031571909.1"/>
    </source>
</evidence>
<name>A0A6P8IXL3_ACTTE</name>
<dbReference type="KEGG" id="aten:116306020"/>
<sequence length="311" mass="35872">MYLLLLLVVAMLEICLQGVCGNRLSYGQLHSSCEKQQEDLRTQICPKDNNDRKYVRIRTYNNKYLWAYGTENGDNSYVRTRCCGGKDAVGRTDVMIPGLRTTFRVHCGKIGNQDTVRFEVLTDKRTGVIRPSGYYFYADTRWKKLFSKQNPSSSDSDANFILTRWRGPVIAIKSARNRYWWTFAEDGHGSILIKSHTVQRYPRFPPLYDAFTLEMVPRECIEVPKSERILAAVSATNVEECEKRPDRCFFSDGWDTTRHVVLPGTCFYKKDSMCYQPNVASRRSCPQQGSKDCEAANCCYDYQRNTCYQGN</sequence>
<dbReference type="InterPro" id="IPR008999">
    <property type="entry name" value="Actin-crosslinking"/>
</dbReference>